<name>A0A5D4KJW6_9BACI</name>
<dbReference type="RefSeq" id="WP_148946056.1">
    <property type="nucleotide sequence ID" value="NZ_JBNIKK010000008.1"/>
</dbReference>
<dbReference type="Proteomes" id="UP000323317">
    <property type="component" value="Unassembled WGS sequence"/>
</dbReference>
<evidence type="ECO:0000313" key="3">
    <source>
        <dbReference type="EMBL" id="TYR76573.1"/>
    </source>
</evidence>
<proteinExistence type="inferred from homology"/>
<reference evidence="3 4" key="1">
    <citation type="submission" date="2019-08" db="EMBL/GenBank/DDBJ databases">
        <title>Bacillus genomes from the desert of Cuatro Cienegas, Coahuila.</title>
        <authorList>
            <person name="Olmedo-Alvarez G."/>
        </authorList>
    </citation>
    <scope>NUCLEOTIDE SEQUENCE [LARGE SCALE GENOMIC DNA]</scope>
    <source>
        <strain evidence="3 4">CH40_1T</strain>
    </source>
</reference>
<dbReference type="PIRSF" id="PIRSF037262">
    <property type="entry name" value="UCP037262"/>
    <property type="match status" value="1"/>
</dbReference>
<dbReference type="InterPro" id="IPR010673">
    <property type="entry name" value="UPF0346"/>
</dbReference>
<evidence type="ECO:0000259" key="2">
    <source>
        <dbReference type="Pfam" id="PF06855"/>
    </source>
</evidence>
<dbReference type="NCBIfam" id="NF010193">
    <property type="entry name" value="PRK13672.1"/>
    <property type="match status" value="1"/>
</dbReference>
<evidence type="ECO:0000256" key="1">
    <source>
        <dbReference type="HAMAP-Rule" id="MF_01538"/>
    </source>
</evidence>
<dbReference type="InterPro" id="IPR023089">
    <property type="entry name" value="YozE_SAM-like"/>
</dbReference>
<comment type="similarity">
    <text evidence="1">Belongs to the UPF0346 family.</text>
</comment>
<dbReference type="Gene3D" id="1.10.150.260">
    <property type="entry name" value="YozE SAM-like"/>
    <property type="match status" value="1"/>
</dbReference>
<dbReference type="Pfam" id="PF06855">
    <property type="entry name" value="YozE_SAM_like"/>
    <property type="match status" value="1"/>
</dbReference>
<feature type="domain" description="YozE SAM-like" evidence="2">
    <location>
        <begin position="4"/>
        <end position="69"/>
    </location>
</feature>
<protein>
    <recommendedName>
        <fullName evidence="1">UPF0346 protein FZC79_06760</fullName>
    </recommendedName>
</protein>
<accession>A0A5D4KJW6</accession>
<comment type="caution">
    <text evidence="3">The sequence shown here is derived from an EMBL/GenBank/DDBJ whole genome shotgun (WGS) entry which is preliminary data.</text>
</comment>
<dbReference type="SUPFAM" id="SSF140652">
    <property type="entry name" value="YozE-like"/>
    <property type="match status" value="1"/>
</dbReference>
<dbReference type="InterPro" id="IPR036806">
    <property type="entry name" value="YozE_SAM-like_sf"/>
</dbReference>
<sequence length="74" mass="9095">MRKSFYHFLMKYRQPTDRDELTAFANNVYDDLAFPKQAEDYDEVSSYLELNGLYLESMRIFDEAWEQYLIEEKY</sequence>
<dbReference type="HAMAP" id="MF_01538">
    <property type="entry name" value="UPF0346"/>
    <property type="match status" value="1"/>
</dbReference>
<dbReference type="EMBL" id="VTEH01000003">
    <property type="protein sequence ID" value="TYR76573.1"/>
    <property type="molecule type" value="Genomic_DNA"/>
</dbReference>
<evidence type="ECO:0000313" key="4">
    <source>
        <dbReference type="Proteomes" id="UP000323317"/>
    </source>
</evidence>
<organism evidence="3 4">
    <name type="scientific">Rossellomorea vietnamensis</name>
    <dbReference type="NCBI Taxonomy" id="218284"/>
    <lineage>
        <taxon>Bacteria</taxon>
        <taxon>Bacillati</taxon>
        <taxon>Bacillota</taxon>
        <taxon>Bacilli</taxon>
        <taxon>Bacillales</taxon>
        <taxon>Bacillaceae</taxon>
        <taxon>Rossellomorea</taxon>
    </lineage>
</organism>
<dbReference type="AlphaFoldDB" id="A0A5D4KJW6"/>
<gene>
    <name evidence="3" type="ORF">FZC79_06760</name>
</gene>